<feature type="transmembrane region" description="Helical" evidence="2">
    <location>
        <begin position="12"/>
        <end position="35"/>
    </location>
</feature>
<dbReference type="Gene3D" id="2.60.120.430">
    <property type="entry name" value="Galactose-binding lectin"/>
    <property type="match status" value="1"/>
</dbReference>
<comment type="caution">
    <text evidence="3">The sequence shown here is derived from an EMBL/GenBank/DDBJ whole genome shotgun (WGS) entry which is preliminary data.</text>
</comment>
<keyword evidence="4" id="KW-1185">Reference proteome</keyword>
<keyword evidence="2" id="KW-0812">Transmembrane</keyword>
<feature type="region of interest" description="Disordered" evidence="1">
    <location>
        <begin position="40"/>
        <end position="60"/>
    </location>
</feature>
<keyword evidence="2" id="KW-1133">Transmembrane helix</keyword>
<dbReference type="AlphaFoldDB" id="A0A367R5C1"/>
<accession>A0A367R5C1</accession>
<evidence type="ECO:0000256" key="2">
    <source>
        <dbReference type="SAM" id="Phobius"/>
    </source>
</evidence>
<evidence type="ECO:0000313" key="4">
    <source>
        <dbReference type="Proteomes" id="UP000252107"/>
    </source>
</evidence>
<dbReference type="EMBL" id="LXQD01000236">
    <property type="protein sequence ID" value="RCJ31319.1"/>
    <property type="molecule type" value="Genomic_DNA"/>
</dbReference>
<evidence type="ECO:0000313" key="3">
    <source>
        <dbReference type="EMBL" id="RCJ31319.1"/>
    </source>
</evidence>
<proteinExistence type="predicted"/>
<name>A0A367R5C1_9NOSO</name>
<keyword evidence="2" id="KW-0472">Membrane</keyword>
<reference evidence="3" key="1">
    <citation type="submission" date="2016-04" db="EMBL/GenBank/DDBJ databases">
        <authorList>
            <person name="Tabuchi Yagui T.R."/>
        </authorList>
    </citation>
    <scope>NUCLEOTIDE SEQUENCE [LARGE SCALE GENOMIC DNA]</scope>
    <source>
        <strain evidence="3">NIES-26</strain>
    </source>
</reference>
<evidence type="ECO:0000256" key="1">
    <source>
        <dbReference type="SAM" id="MobiDB-lite"/>
    </source>
</evidence>
<dbReference type="Proteomes" id="UP000252107">
    <property type="component" value="Unassembled WGS sequence"/>
</dbReference>
<protein>
    <submittedName>
        <fullName evidence="3">Uncharacterized protein</fullName>
    </submittedName>
</protein>
<gene>
    <name evidence="3" type="ORF">A6770_20175</name>
</gene>
<organism evidence="3 4">
    <name type="scientific">Nostoc minutum NIES-26</name>
    <dbReference type="NCBI Taxonomy" id="1844469"/>
    <lineage>
        <taxon>Bacteria</taxon>
        <taxon>Bacillati</taxon>
        <taxon>Cyanobacteriota</taxon>
        <taxon>Cyanophyceae</taxon>
        <taxon>Nostocales</taxon>
        <taxon>Nostocaceae</taxon>
        <taxon>Nostoc</taxon>
    </lineage>
</organism>
<sequence length="190" mass="20466">MSDNKQQSGFWKSLPGVFTALGGGAGIAAIIAAVIQVTHPSTPAQSNTPPANAATSSPVSQETEGKFTVAANSSLGKAFVNKQSSIRTFHFVANKDKWTYNSNLEPNGADGNINYSRATQKYNLPGFPEGSLIVRQKGEYHFIGHEQTLTLDPNETVFFTINDTGDNNNGGAFNDNQGYLTIEWNCEDCK</sequence>